<keyword evidence="2 5" id="KW-0812">Transmembrane</keyword>
<dbReference type="InterPro" id="IPR020846">
    <property type="entry name" value="MFS_dom"/>
</dbReference>
<accession>A0AAN8X6K3</accession>
<evidence type="ECO:0000256" key="2">
    <source>
        <dbReference type="ARBA" id="ARBA00022692"/>
    </source>
</evidence>
<feature type="non-terminal residue" evidence="7">
    <location>
        <position position="302"/>
    </location>
</feature>
<evidence type="ECO:0000256" key="3">
    <source>
        <dbReference type="ARBA" id="ARBA00022989"/>
    </source>
</evidence>
<dbReference type="PANTHER" id="PTHR48021">
    <property type="match status" value="1"/>
</dbReference>
<feature type="transmembrane region" description="Helical" evidence="5">
    <location>
        <begin position="136"/>
        <end position="156"/>
    </location>
</feature>
<dbReference type="EMBL" id="JAXCGZ010010944">
    <property type="protein sequence ID" value="KAK7075378.1"/>
    <property type="molecule type" value="Genomic_DNA"/>
</dbReference>
<feature type="transmembrane region" description="Helical" evidence="5">
    <location>
        <begin position="30"/>
        <end position="52"/>
    </location>
</feature>
<dbReference type="InterPro" id="IPR050549">
    <property type="entry name" value="MFS_Trehalose_Transporter"/>
</dbReference>
<dbReference type="GO" id="GO:0016020">
    <property type="term" value="C:membrane"/>
    <property type="evidence" value="ECO:0007669"/>
    <property type="project" value="UniProtKB-SubCell"/>
</dbReference>
<dbReference type="PROSITE" id="PS00217">
    <property type="entry name" value="SUGAR_TRANSPORT_2"/>
    <property type="match status" value="1"/>
</dbReference>
<reference evidence="7 8" key="1">
    <citation type="submission" date="2023-11" db="EMBL/GenBank/DDBJ databases">
        <title>Halocaridina rubra genome assembly.</title>
        <authorList>
            <person name="Smith C."/>
        </authorList>
    </citation>
    <scope>NUCLEOTIDE SEQUENCE [LARGE SCALE GENOMIC DNA]</scope>
    <source>
        <strain evidence="7">EP-1</strain>
        <tissue evidence="7">Whole</tissue>
    </source>
</reference>
<dbReference type="GO" id="GO:0022857">
    <property type="term" value="F:transmembrane transporter activity"/>
    <property type="evidence" value="ECO:0007669"/>
    <property type="project" value="InterPro"/>
</dbReference>
<gene>
    <name evidence="7" type="ORF">SK128_007682</name>
</gene>
<feature type="transmembrane region" description="Helical" evidence="5">
    <location>
        <begin position="200"/>
        <end position="222"/>
    </location>
</feature>
<dbReference type="Pfam" id="PF00083">
    <property type="entry name" value="Sugar_tr"/>
    <property type="match status" value="1"/>
</dbReference>
<evidence type="ECO:0000313" key="7">
    <source>
        <dbReference type="EMBL" id="KAK7075378.1"/>
    </source>
</evidence>
<dbReference type="PROSITE" id="PS50850">
    <property type="entry name" value="MFS"/>
    <property type="match status" value="1"/>
</dbReference>
<feature type="non-terminal residue" evidence="7">
    <location>
        <position position="1"/>
    </location>
</feature>
<keyword evidence="3 5" id="KW-1133">Transmembrane helix</keyword>
<dbReference type="InterPro" id="IPR036259">
    <property type="entry name" value="MFS_trans_sf"/>
</dbReference>
<evidence type="ECO:0000259" key="6">
    <source>
        <dbReference type="PROSITE" id="PS50850"/>
    </source>
</evidence>
<evidence type="ECO:0000256" key="5">
    <source>
        <dbReference type="SAM" id="Phobius"/>
    </source>
</evidence>
<evidence type="ECO:0000256" key="4">
    <source>
        <dbReference type="ARBA" id="ARBA00023136"/>
    </source>
</evidence>
<feature type="transmembrane region" description="Helical" evidence="5">
    <location>
        <begin position="264"/>
        <end position="283"/>
    </location>
</feature>
<dbReference type="AlphaFoldDB" id="A0AAN8X6K3"/>
<dbReference type="InterPro" id="IPR005828">
    <property type="entry name" value="MFS_sugar_transport-like"/>
</dbReference>
<comment type="subcellular location">
    <subcellularLocation>
        <location evidence="1">Membrane</location>
        <topology evidence="1">Multi-pass membrane protein</topology>
    </subcellularLocation>
</comment>
<organism evidence="7 8">
    <name type="scientific">Halocaridina rubra</name>
    <name type="common">Hawaiian red shrimp</name>
    <dbReference type="NCBI Taxonomy" id="373956"/>
    <lineage>
        <taxon>Eukaryota</taxon>
        <taxon>Metazoa</taxon>
        <taxon>Ecdysozoa</taxon>
        <taxon>Arthropoda</taxon>
        <taxon>Crustacea</taxon>
        <taxon>Multicrustacea</taxon>
        <taxon>Malacostraca</taxon>
        <taxon>Eumalacostraca</taxon>
        <taxon>Eucarida</taxon>
        <taxon>Decapoda</taxon>
        <taxon>Pleocyemata</taxon>
        <taxon>Caridea</taxon>
        <taxon>Atyoidea</taxon>
        <taxon>Atyidae</taxon>
        <taxon>Halocaridina</taxon>
    </lineage>
</organism>
<dbReference type="SUPFAM" id="SSF103473">
    <property type="entry name" value="MFS general substrate transporter"/>
    <property type="match status" value="1"/>
</dbReference>
<keyword evidence="8" id="KW-1185">Reference proteome</keyword>
<feature type="transmembrane region" description="Helical" evidence="5">
    <location>
        <begin position="58"/>
        <end position="76"/>
    </location>
</feature>
<name>A0AAN8X6K3_HALRR</name>
<dbReference type="Proteomes" id="UP001381693">
    <property type="component" value="Unassembled WGS sequence"/>
</dbReference>
<evidence type="ECO:0000256" key="1">
    <source>
        <dbReference type="ARBA" id="ARBA00004141"/>
    </source>
</evidence>
<sequence length="302" mass="33646">FINGIYCGYVLVVGQAYAIELADASIRGNLAVIPTLAMSLGFVICTIFGLFLNWYGTALVAIGMAFLSTFVLYFVPESPTSLVLARKSKEASEILRRLRGPDANLNEELTCIRSMNEAISKVRFNMLLKPPLAKSVIVILMLFIIQGLSGLSVFLVNATRIFKDAGSSLDEKLSTLLLFVVQFLAGVVACTVMKRLGRKTFLIISLVVNACTLLMMGLYYYLQTTTVLQTYQPVYETSTHYENTKFLNKTLLVEFDRIGFLHDFSWVPMACMIGFLVSSTFGLRPAPYMLCMEYFPTAIRAK</sequence>
<dbReference type="InterPro" id="IPR005829">
    <property type="entry name" value="Sugar_transporter_CS"/>
</dbReference>
<protein>
    <recommendedName>
        <fullName evidence="6">Major facilitator superfamily (MFS) profile domain-containing protein</fullName>
    </recommendedName>
</protein>
<comment type="caution">
    <text evidence="7">The sequence shown here is derived from an EMBL/GenBank/DDBJ whole genome shotgun (WGS) entry which is preliminary data.</text>
</comment>
<keyword evidence="4 5" id="KW-0472">Membrane</keyword>
<dbReference type="PANTHER" id="PTHR48021:SF1">
    <property type="entry name" value="GH07001P-RELATED"/>
    <property type="match status" value="1"/>
</dbReference>
<evidence type="ECO:0000313" key="8">
    <source>
        <dbReference type="Proteomes" id="UP001381693"/>
    </source>
</evidence>
<feature type="transmembrane region" description="Helical" evidence="5">
    <location>
        <begin position="176"/>
        <end position="193"/>
    </location>
</feature>
<dbReference type="Gene3D" id="1.20.1250.20">
    <property type="entry name" value="MFS general substrate transporter like domains"/>
    <property type="match status" value="1"/>
</dbReference>
<proteinExistence type="predicted"/>
<feature type="domain" description="Major facilitator superfamily (MFS) profile" evidence="6">
    <location>
        <begin position="1"/>
        <end position="302"/>
    </location>
</feature>